<protein>
    <recommendedName>
        <fullName evidence="7">Platelet-derived growth factor (PDGF) family profile domain-containing protein</fullName>
    </recommendedName>
</protein>
<dbReference type="GO" id="GO:0070851">
    <property type="term" value="F:growth factor receptor binding"/>
    <property type="evidence" value="ECO:0007669"/>
    <property type="project" value="TreeGrafter"/>
</dbReference>
<reference evidence="8" key="1">
    <citation type="journal article" date="2023" name="G3 (Bethesda)">
        <title>A reference genome for the long-term kleptoplast-retaining sea slug Elysia crispata morphotype clarki.</title>
        <authorList>
            <person name="Eastman K.E."/>
            <person name="Pendleton A.L."/>
            <person name="Shaikh M.A."/>
            <person name="Suttiyut T."/>
            <person name="Ogas R."/>
            <person name="Tomko P."/>
            <person name="Gavelis G."/>
            <person name="Widhalm J.R."/>
            <person name="Wisecaver J.H."/>
        </authorList>
    </citation>
    <scope>NUCLEOTIDE SEQUENCE</scope>
    <source>
        <strain evidence="8">ECLA1</strain>
    </source>
</reference>
<dbReference type="PANTHER" id="PTHR11633">
    <property type="entry name" value="PLATELET-DERIVED GROWTH FACTOR"/>
    <property type="match status" value="1"/>
</dbReference>
<dbReference type="GO" id="GO:0008083">
    <property type="term" value="F:growth factor activity"/>
    <property type="evidence" value="ECO:0007669"/>
    <property type="project" value="UniProtKB-KW"/>
</dbReference>
<dbReference type="InterPro" id="IPR029034">
    <property type="entry name" value="Cystine-knot_cytokine"/>
</dbReference>
<dbReference type="Pfam" id="PF00341">
    <property type="entry name" value="PDGF"/>
    <property type="match status" value="1"/>
</dbReference>
<dbReference type="AlphaFoldDB" id="A0AAE0YIR6"/>
<evidence type="ECO:0000256" key="1">
    <source>
        <dbReference type="ARBA" id="ARBA00006686"/>
    </source>
</evidence>
<keyword evidence="6" id="KW-0732">Signal</keyword>
<dbReference type="GO" id="GO:0005615">
    <property type="term" value="C:extracellular space"/>
    <property type="evidence" value="ECO:0007669"/>
    <property type="project" value="TreeGrafter"/>
</dbReference>
<evidence type="ECO:0000256" key="2">
    <source>
        <dbReference type="ARBA" id="ARBA00023030"/>
    </source>
</evidence>
<dbReference type="EMBL" id="JAWDGP010006108">
    <property type="protein sequence ID" value="KAK3747083.1"/>
    <property type="molecule type" value="Genomic_DNA"/>
</dbReference>
<dbReference type="GO" id="GO:0008284">
    <property type="term" value="P:positive regulation of cell population proliferation"/>
    <property type="evidence" value="ECO:0007669"/>
    <property type="project" value="TreeGrafter"/>
</dbReference>
<evidence type="ECO:0000256" key="5">
    <source>
        <dbReference type="SAM" id="MobiDB-lite"/>
    </source>
</evidence>
<keyword evidence="9" id="KW-1185">Reference proteome</keyword>
<feature type="region of interest" description="Disordered" evidence="5">
    <location>
        <begin position="322"/>
        <end position="342"/>
    </location>
</feature>
<proteinExistence type="inferred from homology"/>
<evidence type="ECO:0000256" key="3">
    <source>
        <dbReference type="ARBA" id="ARBA00023246"/>
    </source>
</evidence>
<feature type="domain" description="Platelet-derived growth factor (PDGF) family profile" evidence="7">
    <location>
        <begin position="107"/>
        <end position="189"/>
    </location>
</feature>
<keyword evidence="2 4" id="KW-0339">Growth factor</keyword>
<evidence type="ECO:0000256" key="6">
    <source>
        <dbReference type="SAM" id="SignalP"/>
    </source>
</evidence>
<evidence type="ECO:0000256" key="4">
    <source>
        <dbReference type="RuleBase" id="RU003818"/>
    </source>
</evidence>
<dbReference type="Gene3D" id="2.10.90.10">
    <property type="entry name" value="Cystine-knot cytokines"/>
    <property type="match status" value="1"/>
</dbReference>
<keyword evidence="3" id="KW-0497">Mitogen</keyword>
<accession>A0AAE0YIR6</accession>
<dbReference type="Proteomes" id="UP001283361">
    <property type="component" value="Unassembled WGS sequence"/>
</dbReference>
<evidence type="ECO:0000313" key="8">
    <source>
        <dbReference type="EMBL" id="KAK3747083.1"/>
    </source>
</evidence>
<feature type="signal peptide" evidence="6">
    <location>
        <begin position="1"/>
        <end position="22"/>
    </location>
</feature>
<dbReference type="GO" id="GO:0016020">
    <property type="term" value="C:membrane"/>
    <property type="evidence" value="ECO:0007669"/>
    <property type="project" value="InterPro"/>
</dbReference>
<feature type="chain" id="PRO_5042208127" description="Platelet-derived growth factor (PDGF) family profile domain-containing protein" evidence="6">
    <location>
        <begin position="23"/>
        <end position="342"/>
    </location>
</feature>
<comment type="caution">
    <text evidence="8">The sequence shown here is derived from an EMBL/GenBank/DDBJ whole genome shotgun (WGS) entry which is preliminary data.</text>
</comment>
<organism evidence="8 9">
    <name type="scientific">Elysia crispata</name>
    <name type="common">lettuce slug</name>
    <dbReference type="NCBI Taxonomy" id="231223"/>
    <lineage>
        <taxon>Eukaryota</taxon>
        <taxon>Metazoa</taxon>
        <taxon>Spiralia</taxon>
        <taxon>Lophotrochozoa</taxon>
        <taxon>Mollusca</taxon>
        <taxon>Gastropoda</taxon>
        <taxon>Heterobranchia</taxon>
        <taxon>Euthyneura</taxon>
        <taxon>Panpulmonata</taxon>
        <taxon>Sacoglossa</taxon>
        <taxon>Placobranchoidea</taxon>
        <taxon>Plakobranchidae</taxon>
        <taxon>Elysia</taxon>
    </lineage>
</organism>
<evidence type="ECO:0000259" key="7">
    <source>
        <dbReference type="PROSITE" id="PS50278"/>
    </source>
</evidence>
<dbReference type="SMART" id="SM00141">
    <property type="entry name" value="PDGF"/>
    <property type="match status" value="1"/>
</dbReference>
<comment type="similarity">
    <text evidence="1 4">Belongs to the PDGF/VEGF growth factor family.</text>
</comment>
<sequence>MVLLFNSLAVILIPVLMSGSSCQTAQQNSSAVQVNTTTTVNQTVDNSFDDPFVRLMNASSIEEALALNILYKDNHIATAADLGASQDAGSGKLLVSGGYGFAVPDGCHPRDQTVRVDDVKGLSATSRVYPQCIKVPRCGGCCGIPNVDCVPQYKEREVYNLVEIAMSGGGMTVVGTYPVEVERHVSCQCVCGLSDEKCGPHKEFNSAACSCTCPNTVVCYPPKMYSPETCGCVCELVEECCPSGGDCGFVFNYDSCECDVARVHSSSDGGNTSQSNVDQYLQNQQAIMAGRGSSDTGSTSWMLEECVIKRGVVSTEWAGEDTNSSWQKKGLTPLSSGRWAVP</sequence>
<dbReference type="SUPFAM" id="SSF57501">
    <property type="entry name" value="Cystine-knot cytokines"/>
    <property type="match status" value="1"/>
</dbReference>
<evidence type="ECO:0000313" key="9">
    <source>
        <dbReference type="Proteomes" id="UP001283361"/>
    </source>
</evidence>
<dbReference type="PROSITE" id="PS50278">
    <property type="entry name" value="PDGF_2"/>
    <property type="match status" value="1"/>
</dbReference>
<dbReference type="GO" id="GO:0051781">
    <property type="term" value="P:positive regulation of cell division"/>
    <property type="evidence" value="ECO:0007669"/>
    <property type="project" value="UniProtKB-KW"/>
</dbReference>
<dbReference type="InterPro" id="IPR000072">
    <property type="entry name" value="PDGF/VEGF_dom"/>
</dbReference>
<gene>
    <name evidence="8" type="ORF">RRG08_046470</name>
</gene>
<dbReference type="PANTHER" id="PTHR11633:SF1">
    <property type="entry name" value="LD28763P"/>
    <property type="match status" value="1"/>
</dbReference>
<name>A0AAE0YIR6_9GAST</name>